<keyword evidence="2" id="KW-1185">Reference proteome</keyword>
<evidence type="ECO:0000313" key="1">
    <source>
        <dbReference type="EMBL" id="MDR7083752.1"/>
    </source>
</evidence>
<dbReference type="Proteomes" id="UP001252243">
    <property type="component" value="Unassembled WGS sequence"/>
</dbReference>
<gene>
    <name evidence="1" type="ORF">J2X01_003047</name>
</gene>
<protein>
    <submittedName>
        <fullName evidence="1">Uncharacterized protein</fullName>
    </submittedName>
</protein>
<organism evidence="1 2">
    <name type="scientific">Arthrobacter ginsengisoli</name>
    <dbReference type="NCBI Taxonomy" id="1356565"/>
    <lineage>
        <taxon>Bacteria</taxon>
        <taxon>Bacillati</taxon>
        <taxon>Actinomycetota</taxon>
        <taxon>Actinomycetes</taxon>
        <taxon>Micrococcales</taxon>
        <taxon>Micrococcaceae</taxon>
        <taxon>Arthrobacter</taxon>
    </lineage>
</organism>
<evidence type="ECO:0000313" key="2">
    <source>
        <dbReference type="Proteomes" id="UP001252243"/>
    </source>
</evidence>
<dbReference type="EMBL" id="JAVDVQ010000013">
    <property type="protein sequence ID" value="MDR7083752.1"/>
    <property type="molecule type" value="Genomic_DNA"/>
</dbReference>
<name>A0ABU1UEY8_9MICC</name>
<accession>A0ABU1UEY8</accession>
<comment type="caution">
    <text evidence="1">The sequence shown here is derived from an EMBL/GenBank/DDBJ whole genome shotgun (WGS) entry which is preliminary data.</text>
</comment>
<sequence length="32" mass="3488">MGTDGEYDYTLNVTSPDKEATDVVVFTVEPHG</sequence>
<reference evidence="1 2" key="1">
    <citation type="submission" date="2023-07" db="EMBL/GenBank/DDBJ databases">
        <title>Sorghum-associated microbial communities from plants grown in Nebraska, USA.</title>
        <authorList>
            <person name="Schachtman D."/>
        </authorList>
    </citation>
    <scope>NUCLEOTIDE SEQUENCE [LARGE SCALE GENOMIC DNA]</scope>
    <source>
        <strain evidence="1 2">BE167</strain>
    </source>
</reference>
<proteinExistence type="predicted"/>